<feature type="domain" description="Alpha-L-rhamnosidase six-hairpin glycosidase" evidence="6">
    <location>
        <begin position="458"/>
        <end position="794"/>
    </location>
</feature>
<evidence type="ECO:0000259" key="5">
    <source>
        <dbReference type="Pfam" id="PF08531"/>
    </source>
</evidence>
<evidence type="ECO:0000313" key="9">
    <source>
        <dbReference type="Proteomes" id="UP000618319"/>
    </source>
</evidence>
<evidence type="ECO:0000259" key="6">
    <source>
        <dbReference type="Pfam" id="PF17389"/>
    </source>
</evidence>
<dbReference type="InterPro" id="IPR012341">
    <property type="entry name" value="6hp_glycosidase-like_sf"/>
</dbReference>
<proteinExistence type="predicted"/>
<dbReference type="InterPro" id="IPR016007">
    <property type="entry name" value="Alpha_rhamnosid"/>
</dbReference>
<dbReference type="InterPro" id="IPR013783">
    <property type="entry name" value="Ig-like_fold"/>
</dbReference>
<evidence type="ECO:0000259" key="7">
    <source>
        <dbReference type="Pfam" id="PF17390"/>
    </source>
</evidence>
<comment type="caution">
    <text evidence="8">The sequence shown here is derived from an EMBL/GenBank/DDBJ whole genome shotgun (WGS) entry which is preliminary data.</text>
</comment>
<dbReference type="Gene3D" id="2.60.120.260">
    <property type="entry name" value="Galactose-binding domain-like"/>
    <property type="match status" value="2"/>
</dbReference>
<keyword evidence="9" id="KW-1185">Reference proteome</keyword>
<name>A0ABR9TBM8_9SPHI</name>
<feature type="domain" description="Alpha-L-rhamnosidase concanavalin-like" evidence="4">
    <location>
        <begin position="357"/>
        <end position="453"/>
    </location>
</feature>
<evidence type="ECO:0000313" key="8">
    <source>
        <dbReference type="EMBL" id="MBE8722741.1"/>
    </source>
</evidence>
<reference evidence="8 9" key="1">
    <citation type="submission" date="2018-02" db="EMBL/GenBank/DDBJ databases">
        <title>Sphingobacterium KA21.</title>
        <authorList>
            <person name="Vasarhelyi B.M."/>
            <person name="Deshmukh S."/>
            <person name="Balint B."/>
            <person name="Kukolya J."/>
        </authorList>
    </citation>
    <scope>NUCLEOTIDE SEQUENCE [LARGE SCALE GENOMIC DNA]</scope>
    <source>
        <strain evidence="8 9">Ka21</strain>
    </source>
</reference>
<dbReference type="Gene3D" id="1.50.10.10">
    <property type="match status" value="1"/>
</dbReference>
<dbReference type="InterPro" id="IPR013737">
    <property type="entry name" value="Bac_rhamnosid_N"/>
</dbReference>
<dbReference type="EC" id="3.2.1.40" evidence="2"/>
<dbReference type="Gene3D" id="2.60.420.10">
    <property type="entry name" value="Maltose phosphorylase, domain 3"/>
    <property type="match status" value="1"/>
</dbReference>
<dbReference type="Pfam" id="PF25788">
    <property type="entry name" value="Ig_Rha78A_N"/>
    <property type="match status" value="1"/>
</dbReference>
<evidence type="ECO:0000256" key="3">
    <source>
        <dbReference type="ARBA" id="ARBA00022801"/>
    </source>
</evidence>
<evidence type="ECO:0000259" key="4">
    <source>
        <dbReference type="Pfam" id="PF05592"/>
    </source>
</evidence>
<dbReference type="Proteomes" id="UP000618319">
    <property type="component" value="Unassembled WGS sequence"/>
</dbReference>
<dbReference type="Pfam" id="PF08531">
    <property type="entry name" value="Bac_rhamnosid_N"/>
    <property type="match status" value="1"/>
</dbReference>
<dbReference type="InterPro" id="IPR008902">
    <property type="entry name" value="Rhamnosid_concanavalin"/>
</dbReference>
<dbReference type="PANTHER" id="PTHR33307">
    <property type="entry name" value="ALPHA-RHAMNOSIDASE (EUROFUNG)"/>
    <property type="match status" value="1"/>
</dbReference>
<keyword evidence="3" id="KW-0378">Hydrolase</keyword>
<dbReference type="Pfam" id="PF17390">
    <property type="entry name" value="Bac_rhamnosid_C"/>
    <property type="match status" value="1"/>
</dbReference>
<dbReference type="Pfam" id="PF17389">
    <property type="entry name" value="Bac_rhamnosid6H"/>
    <property type="match status" value="1"/>
</dbReference>
<protein>
    <recommendedName>
        <fullName evidence="2">alpha-L-rhamnosidase</fullName>
        <ecNumber evidence="2">3.2.1.40</ecNumber>
    </recommendedName>
</protein>
<dbReference type="Gene3D" id="2.60.40.10">
    <property type="entry name" value="Immunoglobulins"/>
    <property type="match status" value="1"/>
</dbReference>
<feature type="domain" description="Alpha-L-rhamnosidase C-terminal" evidence="7">
    <location>
        <begin position="797"/>
        <end position="868"/>
    </location>
</feature>
<dbReference type="PANTHER" id="PTHR33307:SF6">
    <property type="entry name" value="ALPHA-RHAMNOSIDASE (EUROFUNG)-RELATED"/>
    <property type="match status" value="1"/>
</dbReference>
<dbReference type="SUPFAM" id="SSF48208">
    <property type="entry name" value="Six-hairpin glycosidases"/>
    <property type="match status" value="1"/>
</dbReference>
<dbReference type="EMBL" id="PSKQ01000025">
    <property type="protein sequence ID" value="MBE8722741.1"/>
    <property type="molecule type" value="Genomic_DNA"/>
</dbReference>
<dbReference type="PIRSF" id="PIRSF010631">
    <property type="entry name" value="A-rhamnsds"/>
    <property type="match status" value="1"/>
</dbReference>
<sequence length="898" mass="100934">MIILYPEHRSYSIRYILLFLALVALTGSASSVSPSAISVSDLRCENLIRPHAIDNLRPHFSWKTTYSKGQMQQVYYEVQVASDSLSLRKNALADLWGSGKVKSGASVMIPYAGKPLTSRSLCYWRVRVWNAKGEVSAWSDIERFGVGIIDNESIQGDYIGLATVQSPLLRKGFFLDQLKTSFLHINSLGYYEVYINGTKVGDDVLSPAVSHLDKRSIITTYDISTYLRQGENEIVLWLGTGWYKPTTGFDVKFDGALVKAQLDVLEKNKRWTTLLTTDASWQGSASGYSDTGTWRALQFGGERVEAGLNPVDMKKGTLDSRSWQGVQVVEIPPHIASPQMTEPNKIQQTFTPKAIKQLNDSTWLVDMGKALNGWFEIALSGLKEKQEVVLAYSDFLDQEGNFLDQGQQDIYIAAGRNAEVFRNRFNHHAFQYVRVSNLSTAPKAEDIKAYLIHTDFKTTSSFSCSDPDLNAIHDMIQYTMRCLSFSGYMVDCPHLERAGYGGDGISSTNTLQTMYAVSPLYTNWLQAWADTMREGGSLPHVAPNPGAGGGGPYWCSFMIMASWRTYVNYNDPRLIQRYYPQMKQWLSYVDEYTVEGLLQRWPDTKYRDWFLGDWLAPAGVDSGNPSSISLVNNCTVSECFATMEKIAATLGETQDAKMFAERRDQLNELLHHRFFDAVENTYSTGSQLDMTYPMLVGVTPSDRFEQVKNKLYSTTAEKHQNHIAVGLVGVPILTQWAIENGAADFMYTMLKQRDYPGYLHMIDQGASTTWEYWNGERSRIHNCYNGIGTWFYQALGGIRVDEKKPGYQHVRISPQIPKGVTWVKSTIDSPYGPVGVDWTLEQDKLRMQVAIPVGSSATVVAPDNMQLSKVNGTVRHGQSIKIENGIHNIEMSVHSENH</sequence>
<gene>
    <name evidence="8" type="ORF">C4F40_18640</name>
</gene>
<evidence type="ECO:0000256" key="2">
    <source>
        <dbReference type="ARBA" id="ARBA00012652"/>
    </source>
</evidence>
<dbReference type="InterPro" id="IPR035396">
    <property type="entry name" value="Bac_rhamnosid6H"/>
</dbReference>
<organism evidence="8 9">
    <name type="scientific">Sphingobacterium pedocola</name>
    <dbReference type="NCBI Taxonomy" id="2082722"/>
    <lineage>
        <taxon>Bacteria</taxon>
        <taxon>Pseudomonadati</taxon>
        <taxon>Bacteroidota</taxon>
        <taxon>Sphingobacteriia</taxon>
        <taxon>Sphingobacteriales</taxon>
        <taxon>Sphingobacteriaceae</taxon>
        <taxon>Sphingobacterium</taxon>
    </lineage>
</organism>
<dbReference type="InterPro" id="IPR035398">
    <property type="entry name" value="Bac_rhamnosid_C"/>
</dbReference>
<dbReference type="InterPro" id="IPR008928">
    <property type="entry name" value="6-hairpin_glycosidase_sf"/>
</dbReference>
<feature type="domain" description="Bacterial alpha-L-rhamnosidase N-terminal" evidence="5">
    <location>
        <begin position="177"/>
        <end position="347"/>
    </location>
</feature>
<dbReference type="Pfam" id="PF05592">
    <property type="entry name" value="Bac_rhamnosid"/>
    <property type="match status" value="1"/>
</dbReference>
<evidence type="ECO:0000256" key="1">
    <source>
        <dbReference type="ARBA" id="ARBA00001445"/>
    </source>
</evidence>
<accession>A0ABR9TBM8</accession>
<comment type="catalytic activity">
    <reaction evidence="1">
        <text>Hydrolysis of terminal non-reducing alpha-L-rhamnose residues in alpha-L-rhamnosides.</text>
        <dbReference type="EC" id="3.2.1.40"/>
    </reaction>
</comment>